<evidence type="ECO:0000313" key="2">
    <source>
        <dbReference type="Proteomes" id="UP001519363"/>
    </source>
</evidence>
<sequence>MTALSGHLAGLLDQLSHPENAPTAGEPSVAEMLIVRTMTAHPAEPEELTLWRRSGADPLAWVLARRALHRRAWLHTLTGRAGARLLAPTAEGRRACAPAAGPTRLERLIGVHGRFAELLCDLERHLEDAERWLLTPERADAAVVLHGQGLAARAVHPDRACPDWARLIDTVADAGAARLLLFAWPEHREELADAHADAEQVLAGSPHRLTLVLNTAVGPPTAG</sequence>
<accession>A0ABS5AMX0</accession>
<dbReference type="EMBL" id="JAGIOO010000001">
    <property type="protein sequence ID" value="MBP2477587.1"/>
    <property type="molecule type" value="Genomic_DNA"/>
</dbReference>
<name>A0ABS5AMX0_9PSEU</name>
<organism evidence="1 2">
    <name type="scientific">Crossiella equi</name>
    <dbReference type="NCBI Taxonomy" id="130796"/>
    <lineage>
        <taxon>Bacteria</taxon>
        <taxon>Bacillati</taxon>
        <taxon>Actinomycetota</taxon>
        <taxon>Actinomycetes</taxon>
        <taxon>Pseudonocardiales</taxon>
        <taxon>Pseudonocardiaceae</taxon>
        <taxon>Crossiella</taxon>
    </lineage>
</organism>
<gene>
    <name evidence="1" type="ORF">JOF53_006459</name>
</gene>
<dbReference type="Proteomes" id="UP001519363">
    <property type="component" value="Unassembled WGS sequence"/>
</dbReference>
<keyword evidence="2" id="KW-1185">Reference proteome</keyword>
<reference evidence="1 2" key="1">
    <citation type="submission" date="2021-03" db="EMBL/GenBank/DDBJ databases">
        <title>Sequencing the genomes of 1000 actinobacteria strains.</title>
        <authorList>
            <person name="Klenk H.-P."/>
        </authorList>
    </citation>
    <scope>NUCLEOTIDE SEQUENCE [LARGE SCALE GENOMIC DNA]</scope>
    <source>
        <strain evidence="1 2">DSM 44580</strain>
    </source>
</reference>
<comment type="caution">
    <text evidence="1">The sequence shown here is derived from an EMBL/GenBank/DDBJ whole genome shotgun (WGS) entry which is preliminary data.</text>
</comment>
<protein>
    <submittedName>
        <fullName evidence="1">Uncharacterized protein</fullName>
    </submittedName>
</protein>
<proteinExistence type="predicted"/>
<dbReference type="RefSeq" id="WP_086787978.1">
    <property type="nucleotide sequence ID" value="NZ_JAGIOO010000001.1"/>
</dbReference>
<evidence type="ECO:0000313" key="1">
    <source>
        <dbReference type="EMBL" id="MBP2477587.1"/>
    </source>
</evidence>